<dbReference type="AlphaFoldDB" id="A0A1G4WJF4"/>
<gene>
    <name evidence="1" type="ORF">SAMN02799620_03599</name>
</gene>
<dbReference type="STRING" id="1502745.SAMN02799620_03599"/>
<dbReference type="RefSeq" id="WP_090359297.1">
    <property type="nucleotide sequence ID" value="NZ_FMUB01000007.1"/>
</dbReference>
<accession>A0A1G4WJF4</accession>
<evidence type="ECO:0000313" key="1">
    <source>
        <dbReference type="EMBL" id="SCX24128.1"/>
    </source>
</evidence>
<reference evidence="2" key="1">
    <citation type="submission" date="2016-10" db="EMBL/GenBank/DDBJ databases">
        <authorList>
            <person name="Varghese N."/>
            <person name="Submissions S."/>
        </authorList>
    </citation>
    <scope>NUCLEOTIDE SEQUENCE [LARGE SCALE GENOMIC DNA]</scope>
    <source>
        <strain evidence="2">UNC267MFSha1.1M11</strain>
    </source>
</reference>
<organism evidence="1 2">
    <name type="scientific">Mycolicibacterium fluoranthenivorans</name>
    <dbReference type="NCBI Taxonomy" id="258505"/>
    <lineage>
        <taxon>Bacteria</taxon>
        <taxon>Bacillati</taxon>
        <taxon>Actinomycetota</taxon>
        <taxon>Actinomycetes</taxon>
        <taxon>Mycobacteriales</taxon>
        <taxon>Mycobacteriaceae</taxon>
        <taxon>Mycolicibacterium</taxon>
    </lineage>
</organism>
<proteinExistence type="predicted"/>
<dbReference type="EMBL" id="FMUB01000007">
    <property type="protein sequence ID" value="SCX24128.1"/>
    <property type="molecule type" value="Genomic_DNA"/>
</dbReference>
<dbReference type="Proteomes" id="UP000199707">
    <property type="component" value="Unassembled WGS sequence"/>
</dbReference>
<evidence type="ECO:0000313" key="2">
    <source>
        <dbReference type="Proteomes" id="UP000199707"/>
    </source>
</evidence>
<protein>
    <submittedName>
        <fullName evidence="1">Uncharacterized protein</fullName>
    </submittedName>
</protein>
<sequence>MAASIGAGTHAGTAGPARRLVMTLVMRLGHVLAREWIAESGQPDPGARRRRYYPPRRDRVIEEAAMSREMYRL</sequence>
<name>A0A1G4WJF4_9MYCO</name>